<accession>A0A3A1QSQ2</accession>
<gene>
    <name evidence="1" type="ORF">D3H55_16765</name>
</gene>
<sequence length="113" mass="13269">MQNKGYETIKNEIKNALKKHFDDRISSFSVFGQTDIPYTMFSLQFTAYNYFNVILNYDRGSFGCSIVNGDAGLGLKNSQQWYDEADLDVFCKELREQLELRIPDKFLEYHGWK</sequence>
<dbReference type="Proteomes" id="UP000265801">
    <property type="component" value="Unassembled WGS sequence"/>
</dbReference>
<reference evidence="1 2" key="1">
    <citation type="submission" date="2018-09" db="EMBL/GenBank/DDBJ databases">
        <title>Bacillus saliacetes sp. nov., isolated from Thai shrimp paste (Ka-pi).</title>
        <authorList>
            <person name="Daroonpunt R."/>
            <person name="Tanasupawat S."/>
            <person name="Yiamsombut S."/>
        </authorList>
    </citation>
    <scope>NUCLEOTIDE SEQUENCE [LARGE SCALE GENOMIC DNA]</scope>
    <source>
        <strain evidence="1 2">SKP7-4</strain>
    </source>
</reference>
<organism evidence="1 2">
    <name type="scientific">Bacillus salacetis</name>
    <dbReference type="NCBI Taxonomy" id="2315464"/>
    <lineage>
        <taxon>Bacteria</taxon>
        <taxon>Bacillati</taxon>
        <taxon>Bacillota</taxon>
        <taxon>Bacilli</taxon>
        <taxon>Bacillales</taxon>
        <taxon>Bacillaceae</taxon>
        <taxon>Bacillus</taxon>
    </lineage>
</organism>
<comment type="caution">
    <text evidence="1">The sequence shown here is derived from an EMBL/GenBank/DDBJ whole genome shotgun (WGS) entry which is preliminary data.</text>
</comment>
<evidence type="ECO:0000313" key="2">
    <source>
        <dbReference type="Proteomes" id="UP000265801"/>
    </source>
</evidence>
<evidence type="ECO:0000313" key="1">
    <source>
        <dbReference type="EMBL" id="RIW30434.1"/>
    </source>
</evidence>
<protein>
    <submittedName>
        <fullName evidence="1">Uncharacterized protein</fullName>
    </submittedName>
</protein>
<proteinExistence type="predicted"/>
<name>A0A3A1QSQ2_9BACI</name>
<keyword evidence="2" id="KW-1185">Reference proteome</keyword>
<dbReference type="OrthoDB" id="2236631at2"/>
<dbReference type="AlphaFoldDB" id="A0A3A1QSQ2"/>
<dbReference type="EMBL" id="QXIR01000026">
    <property type="protein sequence ID" value="RIW30434.1"/>
    <property type="molecule type" value="Genomic_DNA"/>
</dbReference>